<keyword evidence="2" id="KW-1185">Reference proteome</keyword>
<evidence type="ECO:0000313" key="2">
    <source>
        <dbReference type="Proteomes" id="UP000515806"/>
    </source>
</evidence>
<proteinExistence type="predicted"/>
<organism evidence="1 2">
    <name type="scientific">Pedobacter roseus</name>
    <dbReference type="NCBI Taxonomy" id="336820"/>
    <lineage>
        <taxon>Bacteria</taxon>
        <taxon>Pseudomonadati</taxon>
        <taxon>Bacteroidota</taxon>
        <taxon>Sphingobacteriia</taxon>
        <taxon>Sphingobacteriales</taxon>
        <taxon>Sphingobacteriaceae</taxon>
        <taxon>Pedobacter</taxon>
    </lineage>
</organism>
<evidence type="ECO:0000313" key="1">
    <source>
        <dbReference type="EMBL" id="QNN41120.1"/>
    </source>
</evidence>
<dbReference type="KEGG" id="proe:H9L23_18640"/>
<dbReference type="AlphaFoldDB" id="A0A7G9QCP5"/>
<dbReference type="RefSeq" id="WP_187591763.1">
    <property type="nucleotide sequence ID" value="NZ_CP060723.1"/>
</dbReference>
<dbReference type="Pfam" id="PF19775">
    <property type="entry name" value="DUF6261"/>
    <property type="match status" value="1"/>
</dbReference>
<gene>
    <name evidence="1" type="ORF">H9L23_18640</name>
</gene>
<protein>
    <submittedName>
        <fullName evidence="1">Uncharacterized protein</fullName>
    </submittedName>
</protein>
<dbReference type="InterPro" id="IPR046228">
    <property type="entry name" value="DUF6261"/>
</dbReference>
<accession>A0A7G9QCP5</accession>
<reference evidence="1 2" key="1">
    <citation type="submission" date="2020-08" db="EMBL/GenBank/DDBJ databases">
        <title>Genome sequence of Pedobacter roseus KACC 11594T.</title>
        <authorList>
            <person name="Hyun D.-W."/>
            <person name="Bae J.-W."/>
        </authorList>
    </citation>
    <scope>NUCLEOTIDE SEQUENCE [LARGE SCALE GENOMIC DNA]</scope>
    <source>
        <strain evidence="1 2">KACC 11594</strain>
    </source>
</reference>
<dbReference type="EMBL" id="CP060723">
    <property type="protein sequence ID" value="QNN41120.1"/>
    <property type="molecule type" value="Genomic_DNA"/>
</dbReference>
<sequence>MINTLLLQPLRNAEYIQYLTDTLNIVSKNNPTALNVSAQYDALLAAKDDIEKLFKISQASLVTAEIEALDKRRDDAINGISLQVQSLAYSADVAINQHGQTLSAHLALFGTGIAKENYQSETTILRNIVNDWKNKAELQGAVTALNLGNWLTELETANNDFSTAYAKRNEELATAPTEKLRELRNKANELYYKLRTRINSNLDINDGAEPWASTVNLLNQNISTYTLLQTRRATGKGGEALTPTIV</sequence>
<dbReference type="Proteomes" id="UP000515806">
    <property type="component" value="Chromosome"/>
</dbReference>
<name>A0A7G9QCP5_9SPHI</name>